<organism evidence="1 2">
    <name type="scientific">Methylocystis iwaonis</name>
    <dbReference type="NCBI Taxonomy" id="2885079"/>
    <lineage>
        <taxon>Bacteria</taxon>
        <taxon>Pseudomonadati</taxon>
        <taxon>Pseudomonadota</taxon>
        <taxon>Alphaproteobacteria</taxon>
        <taxon>Hyphomicrobiales</taxon>
        <taxon>Methylocystaceae</taxon>
        <taxon>Methylocystis</taxon>
    </lineage>
</organism>
<keyword evidence="2" id="KW-1185">Reference proteome</keyword>
<reference evidence="1 2" key="1">
    <citation type="journal article" date="2023" name="Int. J. Syst. Evol. Microbiol.">
        <title>Methylocystis iwaonis sp. nov., a type II methane-oxidizing bacterium from surface soil of a rice paddy field in Japan, and emended description of the genus Methylocystis (ex Whittenbury et al. 1970) Bowman et al. 1993.</title>
        <authorList>
            <person name="Kaise H."/>
            <person name="Sawadogo J.B."/>
            <person name="Alam M.S."/>
            <person name="Ueno C."/>
            <person name="Dianou D."/>
            <person name="Shinjo R."/>
            <person name="Asakawa S."/>
        </authorList>
    </citation>
    <scope>NUCLEOTIDE SEQUENCE [LARGE SCALE GENOMIC DNA]</scope>
    <source>
        <strain evidence="1 2">SS37A-Re</strain>
    </source>
</reference>
<evidence type="ECO:0000313" key="1">
    <source>
        <dbReference type="EMBL" id="BDV36519.1"/>
    </source>
</evidence>
<geneLocation type="plasmid" evidence="1 2">
    <name>pSS37A-Re-2</name>
</geneLocation>
<protein>
    <recommendedName>
        <fullName evidence="3">DUF2173 family protein</fullName>
    </recommendedName>
</protein>
<evidence type="ECO:0000313" key="2">
    <source>
        <dbReference type="Proteomes" id="UP001317629"/>
    </source>
</evidence>
<proteinExistence type="predicted"/>
<accession>A0ABM8EEP2</accession>
<sequence length="129" mass="13828">MRGAAVTVAKVERKMAALTDLAKLDGVVLAFEFAPDGRLLNHEATAETPPGMTEMAAAAQFCASVTTNFNALAEAFSKLSGMQWIPQQGWAYSGGEYTIAIGCNGYRGVFIKTEKADFNQLFELLVASK</sequence>
<evidence type="ECO:0008006" key="3">
    <source>
        <dbReference type="Google" id="ProtNLM"/>
    </source>
</evidence>
<dbReference type="PIRSF" id="PIRSF006821">
    <property type="entry name" value="UCP006821"/>
    <property type="match status" value="1"/>
</dbReference>
<dbReference type="EMBL" id="AP027144">
    <property type="protein sequence ID" value="BDV36519.1"/>
    <property type="molecule type" value="Genomic_DNA"/>
</dbReference>
<dbReference type="Pfam" id="PF09941">
    <property type="entry name" value="DUF2173"/>
    <property type="match status" value="1"/>
</dbReference>
<name>A0ABM8EEP2_9HYPH</name>
<dbReference type="Proteomes" id="UP001317629">
    <property type="component" value="Plasmid pSS37A-Re-2"/>
</dbReference>
<dbReference type="InterPro" id="IPR018685">
    <property type="entry name" value="DUF2173"/>
</dbReference>
<keyword evidence="1" id="KW-0614">Plasmid</keyword>
<gene>
    <name evidence="1" type="ORF">SS37A_40490</name>
</gene>